<feature type="binding site" evidence="18">
    <location>
        <position position="140"/>
    </location>
    <ligand>
        <name>[4Fe-4S] cluster</name>
        <dbReference type="ChEBI" id="CHEBI:49883"/>
    </ligand>
</feature>
<dbReference type="GO" id="GO:0045271">
    <property type="term" value="C:respiratory chain complex I"/>
    <property type="evidence" value="ECO:0007669"/>
    <property type="project" value="TreeGrafter"/>
</dbReference>
<comment type="subunit">
    <text evidence="16">NDH-1 is composed of about 13 different subunits. Subunits NuoBCD, E, F, and G constitute the peripheral sector of the complex.</text>
</comment>
<keyword evidence="8 18" id="KW-0004">4Fe-4S</keyword>
<keyword evidence="15 18" id="KW-0472">Membrane</keyword>
<evidence type="ECO:0000256" key="8">
    <source>
        <dbReference type="ARBA" id="ARBA00022485"/>
    </source>
</evidence>
<feature type="binding site" evidence="18">
    <location>
        <position position="75"/>
    </location>
    <ligand>
        <name>[4Fe-4S] cluster</name>
        <dbReference type="ChEBI" id="CHEBI:49883"/>
    </ligand>
</feature>
<dbReference type="GO" id="GO:0051539">
    <property type="term" value="F:4 iron, 4 sulfur cluster binding"/>
    <property type="evidence" value="ECO:0007669"/>
    <property type="project" value="UniProtKB-KW"/>
</dbReference>
<dbReference type="AlphaFoldDB" id="A0A7C4RU87"/>
<proteinExistence type="inferred from homology"/>
<evidence type="ECO:0000256" key="15">
    <source>
        <dbReference type="ARBA" id="ARBA00023136"/>
    </source>
</evidence>
<evidence type="ECO:0000256" key="12">
    <source>
        <dbReference type="ARBA" id="ARBA00023004"/>
    </source>
</evidence>
<sequence>MDRFLGIYRLFRNPRPCRPLFFEKRGIYVAEKNHVLNPAETTIDPPIVRIKPVQDILDLCRSMSFWPMTFGLACCAIEMMAVGMARFDLARFGAEAFRPSPRQADLMIVAGTVSRKMAPAVVRLYEQMPAPKWVMALGNCAISGGPFSFEGQYGIVEGVDAIIPVDVYVPGCPPRPEGLLEGLFALQQKITGRRWWPLPEKAVLS</sequence>
<dbReference type="NCBIfam" id="TIGR01957">
    <property type="entry name" value="nuoB_fam"/>
    <property type="match status" value="1"/>
</dbReference>
<keyword evidence="12 18" id="KW-0408">Iron</keyword>
<evidence type="ECO:0000256" key="17">
    <source>
        <dbReference type="ARBA" id="ARBA00047712"/>
    </source>
</evidence>
<keyword evidence="6 18" id="KW-0813">Transport</keyword>
<protein>
    <recommendedName>
        <fullName evidence="18">NADH-quinone oxidoreductase subunit B</fullName>
        <ecNumber evidence="18">7.1.1.-</ecNumber>
    </recommendedName>
    <alternativeName>
        <fullName evidence="18">NADH dehydrogenase I subunit B</fullName>
    </alternativeName>
    <alternativeName>
        <fullName evidence="18">NDH-1 subunit B</fullName>
    </alternativeName>
</protein>
<dbReference type="GO" id="GO:0015990">
    <property type="term" value="P:electron transport coupled proton transport"/>
    <property type="evidence" value="ECO:0007669"/>
    <property type="project" value="TreeGrafter"/>
</dbReference>
<evidence type="ECO:0000256" key="2">
    <source>
        <dbReference type="ARBA" id="ARBA00006408"/>
    </source>
</evidence>
<dbReference type="PANTHER" id="PTHR11995:SF33">
    <property type="entry name" value="NADH-QUINONE OXIDOREDUCTASE SUBUNIT B 2"/>
    <property type="match status" value="1"/>
</dbReference>
<dbReference type="Pfam" id="PF01058">
    <property type="entry name" value="Oxidored_q6"/>
    <property type="match status" value="1"/>
</dbReference>
<feature type="domain" description="NADH:ubiquinone oxidoreductase-like 20kDa subunit" evidence="20">
    <location>
        <begin position="74"/>
        <end position="185"/>
    </location>
</feature>
<evidence type="ECO:0000256" key="11">
    <source>
        <dbReference type="ARBA" id="ARBA00022967"/>
    </source>
</evidence>
<reference evidence="21" key="1">
    <citation type="journal article" date="2020" name="mSystems">
        <title>Genome- and Community-Level Interaction Insights into Carbon Utilization and Element Cycling Functions of Hydrothermarchaeota in Hydrothermal Sediment.</title>
        <authorList>
            <person name="Zhou Z."/>
            <person name="Liu Y."/>
            <person name="Xu W."/>
            <person name="Pan J."/>
            <person name="Luo Z.H."/>
            <person name="Li M."/>
        </authorList>
    </citation>
    <scope>NUCLEOTIDE SEQUENCE [LARGE SCALE GENOMIC DNA]</scope>
    <source>
        <strain evidence="21">SpSt-477</strain>
    </source>
</reference>
<dbReference type="GO" id="GO:0050136">
    <property type="term" value="F:NADH dehydrogenase (quinone) (non-electrogenic) activity"/>
    <property type="evidence" value="ECO:0007669"/>
    <property type="project" value="UniProtKB-UniRule"/>
</dbReference>
<comment type="catalytic activity">
    <reaction evidence="17 18">
        <text>a quinone + NADH + 5 H(+)(in) = a quinol + NAD(+) + 4 H(+)(out)</text>
        <dbReference type="Rhea" id="RHEA:57888"/>
        <dbReference type="ChEBI" id="CHEBI:15378"/>
        <dbReference type="ChEBI" id="CHEBI:24646"/>
        <dbReference type="ChEBI" id="CHEBI:57540"/>
        <dbReference type="ChEBI" id="CHEBI:57945"/>
        <dbReference type="ChEBI" id="CHEBI:132124"/>
    </reaction>
</comment>
<evidence type="ECO:0000256" key="3">
    <source>
        <dbReference type="ARBA" id="ARBA00008265"/>
    </source>
</evidence>
<evidence type="ECO:0000256" key="16">
    <source>
        <dbReference type="ARBA" id="ARBA00025957"/>
    </source>
</evidence>
<dbReference type="InterPro" id="IPR006138">
    <property type="entry name" value="NADH_UQ_OxRdtase_20Kd_su"/>
</dbReference>
<keyword evidence="7 18" id="KW-1003">Cell membrane</keyword>
<feature type="binding site" evidence="18">
    <location>
        <position position="74"/>
    </location>
    <ligand>
        <name>[4Fe-4S] cluster</name>
        <dbReference type="ChEBI" id="CHEBI:49883"/>
    </ligand>
</feature>
<organism evidence="21">
    <name type="scientific">Desulfatirhabdium butyrativorans</name>
    <dbReference type="NCBI Taxonomy" id="340467"/>
    <lineage>
        <taxon>Bacteria</taxon>
        <taxon>Pseudomonadati</taxon>
        <taxon>Thermodesulfobacteriota</taxon>
        <taxon>Desulfobacteria</taxon>
        <taxon>Desulfobacterales</taxon>
        <taxon>Desulfatirhabdiaceae</taxon>
        <taxon>Desulfatirhabdium</taxon>
    </lineage>
</organism>
<comment type="subunit">
    <text evidence="18">NDH-1 is composed of 14 different subunits. Subunits NuoB, C, D, E, F, and G constitute the peripheral sector of the complex.</text>
</comment>
<dbReference type="GO" id="GO:0005506">
    <property type="term" value="F:iron ion binding"/>
    <property type="evidence" value="ECO:0007669"/>
    <property type="project" value="UniProtKB-UniRule"/>
</dbReference>
<name>A0A7C4RU87_9BACT</name>
<dbReference type="HAMAP" id="MF_01356">
    <property type="entry name" value="NDH1_NuoB"/>
    <property type="match status" value="1"/>
</dbReference>
<evidence type="ECO:0000256" key="7">
    <source>
        <dbReference type="ARBA" id="ARBA00022475"/>
    </source>
</evidence>
<dbReference type="GO" id="GO:0005886">
    <property type="term" value="C:plasma membrane"/>
    <property type="evidence" value="ECO:0007669"/>
    <property type="project" value="UniProtKB-SubCell"/>
</dbReference>
<comment type="similarity">
    <text evidence="3">In the central section; belongs to the complex I 30 kDa subunit family.</text>
</comment>
<gene>
    <name evidence="18" type="primary">nuoB</name>
    <name evidence="21" type="ORF">ENS29_15245</name>
</gene>
<comment type="similarity">
    <text evidence="5">In the C-terminal section; belongs to the complex I 49 kDa subunit family.</text>
</comment>
<dbReference type="PANTHER" id="PTHR11995">
    <property type="entry name" value="NADH DEHYDROGENASE"/>
    <property type="match status" value="1"/>
</dbReference>
<feature type="binding site" evidence="18">
    <location>
        <position position="172"/>
    </location>
    <ligand>
        <name>[4Fe-4S] cluster</name>
        <dbReference type="ChEBI" id="CHEBI:49883"/>
    </ligand>
</feature>
<keyword evidence="13 18" id="KW-0411">Iron-sulfur</keyword>
<evidence type="ECO:0000313" key="21">
    <source>
        <dbReference type="EMBL" id="HGU34180.1"/>
    </source>
</evidence>
<evidence type="ECO:0000256" key="19">
    <source>
        <dbReference type="RuleBase" id="RU004464"/>
    </source>
</evidence>
<accession>A0A7C4RU87</accession>
<dbReference type="GO" id="GO:0009060">
    <property type="term" value="P:aerobic respiration"/>
    <property type="evidence" value="ECO:0007669"/>
    <property type="project" value="TreeGrafter"/>
</dbReference>
<evidence type="ECO:0000256" key="6">
    <source>
        <dbReference type="ARBA" id="ARBA00022448"/>
    </source>
</evidence>
<dbReference type="SUPFAM" id="SSF56770">
    <property type="entry name" value="HydA/Nqo6-like"/>
    <property type="match status" value="1"/>
</dbReference>
<evidence type="ECO:0000256" key="18">
    <source>
        <dbReference type="HAMAP-Rule" id="MF_01356"/>
    </source>
</evidence>
<dbReference type="Gene3D" id="3.40.50.12280">
    <property type="match status" value="1"/>
</dbReference>
<keyword evidence="14 18" id="KW-0520">NAD</keyword>
<evidence type="ECO:0000256" key="4">
    <source>
        <dbReference type="ARBA" id="ARBA00009173"/>
    </source>
</evidence>
<dbReference type="GO" id="GO:0008137">
    <property type="term" value="F:NADH dehydrogenase (ubiquinone) activity"/>
    <property type="evidence" value="ECO:0007669"/>
    <property type="project" value="InterPro"/>
</dbReference>
<keyword evidence="10 18" id="KW-0479">Metal-binding</keyword>
<dbReference type="NCBIfam" id="NF005012">
    <property type="entry name" value="PRK06411.1"/>
    <property type="match status" value="1"/>
</dbReference>
<evidence type="ECO:0000256" key="5">
    <source>
        <dbReference type="ARBA" id="ARBA00010019"/>
    </source>
</evidence>
<dbReference type="EMBL" id="DSUH01000352">
    <property type="protein sequence ID" value="HGU34180.1"/>
    <property type="molecule type" value="Genomic_DNA"/>
</dbReference>
<comment type="subcellular location">
    <subcellularLocation>
        <location evidence="1">Cell inner membrane</location>
        <topology evidence="1">Peripheral membrane protein</topology>
        <orientation evidence="1">Cytoplasmic side</orientation>
    </subcellularLocation>
    <subcellularLocation>
        <location evidence="18">Cell membrane</location>
        <topology evidence="18">Peripheral membrane protein</topology>
        <orientation evidence="18">Cytoplasmic side</orientation>
    </subcellularLocation>
</comment>
<comment type="similarity">
    <text evidence="2">In the N-terminal section; belongs to the complex I 20 kDa subunit family.</text>
</comment>
<comment type="similarity">
    <text evidence="4 18 19">Belongs to the complex I 20 kDa subunit family.</text>
</comment>
<evidence type="ECO:0000256" key="9">
    <source>
        <dbReference type="ARBA" id="ARBA00022719"/>
    </source>
</evidence>
<dbReference type="GO" id="GO:0048038">
    <property type="term" value="F:quinone binding"/>
    <property type="evidence" value="ECO:0007669"/>
    <property type="project" value="UniProtKB-KW"/>
</dbReference>
<dbReference type="InterPro" id="IPR006137">
    <property type="entry name" value="NADH_UbQ_OxRdtase-like_20kDa"/>
</dbReference>
<evidence type="ECO:0000259" key="20">
    <source>
        <dbReference type="Pfam" id="PF01058"/>
    </source>
</evidence>
<dbReference type="EC" id="7.1.1.-" evidence="18"/>
<evidence type="ECO:0000256" key="14">
    <source>
        <dbReference type="ARBA" id="ARBA00023027"/>
    </source>
</evidence>
<evidence type="ECO:0000256" key="10">
    <source>
        <dbReference type="ARBA" id="ARBA00022723"/>
    </source>
</evidence>
<dbReference type="FunFam" id="3.40.50.12280:FF:000002">
    <property type="entry name" value="NADH-quinone oxidoreductase subunit B"/>
    <property type="match status" value="1"/>
</dbReference>
<comment type="cofactor">
    <cofactor evidence="18">
        <name>[4Fe-4S] cluster</name>
        <dbReference type="ChEBI" id="CHEBI:49883"/>
    </cofactor>
    <text evidence="18">Binds 1 [4Fe-4S] cluster.</text>
</comment>
<keyword evidence="18" id="KW-0830">Ubiquinone</keyword>
<keyword evidence="9 18" id="KW-0874">Quinone</keyword>
<comment type="caution">
    <text evidence="21">The sequence shown here is derived from an EMBL/GenBank/DDBJ whole genome shotgun (WGS) entry which is preliminary data.</text>
</comment>
<keyword evidence="11 18" id="KW-1278">Translocase</keyword>
<evidence type="ECO:0000256" key="1">
    <source>
        <dbReference type="ARBA" id="ARBA00004515"/>
    </source>
</evidence>
<comment type="function">
    <text evidence="18">NDH-1 shuttles electrons from NADH, via FMN and iron-sulfur (Fe-S) centers, to quinones in the respiratory chain. The immediate electron acceptor for the enzyme in this species is believed to be ubiquinone. Couples the redox reaction to proton translocation (for every two electrons transferred, four hydrogen ions are translocated across the cytoplasmic membrane), and thus conserves the redox energy in a proton gradient.</text>
</comment>
<evidence type="ECO:0000256" key="13">
    <source>
        <dbReference type="ARBA" id="ARBA00023014"/>
    </source>
</evidence>